<name>A0A444B5Q1_9MICO</name>
<dbReference type="Pfam" id="PF01872">
    <property type="entry name" value="RibD_C"/>
    <property type="match status" value="1"/>
</dbReference>
<dbReference type="PANTHER" id="PTHR38011">
    <property type="entry name" value="DIHYDROFOLATE REDUCTASE FAMILY PROTEIN (AFU_ORTHOLOGUE AFUA_8G06820)"/>
    <property type="match status" value="1"/>
</dbReference>
<evidence type="ECO:0000313" key="5">
    <source>
        <dbReference type="EMBL" id="RWU83728.1"/>
    </source>
</evidence>
<dbReference type="GO" id="GO:0009231">
    <property type="term" value="P:riboflavin biosynthetic process"/>
    <property type="evidence" value="ECO:0007669"/>
    <property type="project" value="InterPro"/>
</dbReference>
<keyword evidence="6" id="KW-1185">Reference proteome</keyword>
<feature type="domain" description="Bacterial bifunctional deaminase-reductase C-terminal" evidence="4">
    <location>
        <begin position="33"/>
        <end position="209"/>
    </location>
</feature>
<proteinExistence type="predicted"/>
<dbReference type="InterPro" id="IPR002734">
    <property type="entry name" value="RibDG_C"/>
</dbReference>
<keyword evidence="2" id="KW-0521">NADP</keyword>
<accession>A0A444B5Q1</accession>
<comment type="pathway">
    <text evidence="1">Cofactor biosynthesis; riboflavin biosynthesis.</text>
</comment>
<dbReference type="RefSeq" id="WP_040880680.1">
    <property type="nucleotide sequence ID" value="NZ_ALWX01000012.1"/>
</dbReference>
<dbReference type="InterPro" id="IPR024072">
    <property type="entry name" value="DHFR-like_dom_sf"/>
</dbReference>
<dbReference type="Gene3D" id="3.40.430.10">
    <property type="entry name" value="Dihydrofolate Reductase, subunit A"/>
    <property type="match status" value="1"/>
</dbReference>
<dbReference type="GO" id="GO:0008703">
    <property type="term" value="F:5-amino-6-(5-phosphoribosylamino)uracil reductase activity"/>
    <property type="evidence" value="ECO:0007669"/>
    <property type="project" value="InterPro"/>
</dbReference>
<dbReference type="PANTHER" id="PTHR38011:SF7">
    <property type="entry name" value="2,5-DIAMINO-6-RIBOSYLAMINO-4(3H)-PYRIMIDINONE 5'-PHOSPHATE REDUCTASE"/>
    <property type="match status" value="1"/>
</dbReference>
<organism evidence="5 6">
    <name type="scientific">Janibacter hoylei PVAS-1</name>
    <dbReference type="NCBI Taxonomy" id="1210046"/>
    <lineage>
        <taxon>Bacteria</taxon>
        <taxon>Bacillati</taxon>
        <taxon>Actinomycetota</taxon>
        <taxon>Actinomycetes</taxon>
        <taxon>Micrococcales</taxon>
        <taxon>Intrasporangiaceae</taxon>
        <taxon>Janibacter</taxon>
    </lineage>
</organism>
<dbReference type="InterPro" id="IPR050765">
    <property type="entry name" value="Riboflavin_Biosynth_HTPR"/>
</dbReference>
<dbReference type="SUPFAM" id="SSF53597">
    <property type="entry name" value="Dihydrofolate reductase-like"/>
    <property type="match status" value="1"/>
</dbReference>
<evidence type="ECO:0000313" key="6">
    <source>
        <dbReference type="Proteomes" id="UP000288711"/>
    </source>
</evidence>
<evidence type="ECO:0000256" key="2">
    <source>
        <dbReference type="ARBA" id="ARBA00022857"/>
    </source>
</evidence>
<evidence type="ECO:0000256" key="3">
    <source>
        <dbReference type="ARBA" id="ARBA00023002"/>
    </source>
</evidence>
<gene>
    <name evidence="5" type="ORF">CWN80_08260</name>
</gene>
<dbReference type="AlphaFoldDB" id="A0A444B5Q1"/>
<comment type="caution">
    <text evidence="5">The sequence shown here is derived from an EMBL/GenBank/DDBJ whole genome shotgun (WGS) entry which is preliminary data.</text>
</comment>
<evidence type="ECO:0000259" key="4">
    <source>
        <dbReference type="Pfam" id="PF01872"/>
    </source>
</evidence>
<dbReference type="OrthoDB" id="5243299at2"/>
<dbReference type="Proteomes" id="UP000288711">
    <property type="component" value="Unassembled WGS sequence"/>
</dbReference>
<keyword evidence="3" id="KW-0560">Oxidoreductase</keyword>
<protein>
    <recommendedName>
        <fullName evidence="4">Bacterial bifunctional deaminase-reductase C-terminal domain-containing protein</fullName>
    </recommendedName>
</protein>
<reference evidence="5 6" key="1">
    <citation type="journal article" date="2009" name="Int. J. Syst. Evol. Microbiol.">
        <title>Janibacter hoylei sp. nov., Bacillus isronensis sp. nov. and Bacillus aryabhattai sp. nov., isolated from cryotubes used for collecting air from the upper atmosphere.</title>
        <authorList>
            <person name="Shivaji S."/>
            <person name="Chaturvedi P."/>
            <person name="Begum Z."/>
            <person name="Pindi P.K."/>
            <person name="Manorama R."/>
            <person name="Padmanaban D.A."/>
            <person name="Shouche Y.S."/>
            <person name="Pawar S."/>
            <person name="Vaishampayan P."/>
            <person name="Dutt C.B."/>
            <person name="Datta G.N."/>
            <person name="Manchanda R.K."/>
            <person name="Rao U.R."/>
            <person name="Bhargava P.M."/>
            <person name="Narlikar J.V."/>
        </authorList>
    </citation>
    <scope>NUCLEOTIDE SEQUENCE [LARGE SCALE GENOMIC DNA]</scope>
    <source>
        <strain evidence="5 6">PVAS-1</strain>
    </source>
</reference>
<dbReference type="EMBL" id="PIPF01000007">
    <property type="protein sequence ID" value="RWU83728.1"/>
    <property type="molecule type" value="Genomic_DNA"/>
</dbReference>
<evidence type="ECO:0000256" key="1">
    <source>
        <dbReference type="ARBA" id="ARBA00005104"/>
    </source>
</evidence>
<sequence>MRVLMADDAPFDVVPGEELDESGTDRLYATSDPVLRLNFVATLDGAATGADGLSGSINSAADHRGFAAMRRAADVLLVGAGTVRAEEYGPARTPMVVVSRSGRRPETVRGTDSVVLATTRSSGATEDETTWVCGDAEVDLGAVVERARTAFGPHVLCEGGPSLAADLVTAGLVDELALSWTPHLVGGLRTDHPRILDGAAVDRTLRCRHLLEEDGTLLGLWRLV</sequence>